<sequence>MQTMMKFAAAAALLFAVSAHAGPVNINTADAQTLSEELKGVGPAKAAAIVEDREANGAFVKPEDITRVGGIGEAIYEQNKANIKVKD</sequence>
<dbReference type="GO" id="GO:0015627">
    <property type="term" value="C:type II protein secretion system complex"/>
    <property type="evidence" value="ECO:0007669"/>
    <property type="project" value="TreeGrafter"/>
</dbReference>
<reference evidence="2 3" key="1">
    <citation type="submission" date="2018-04" db="EMBL/GenBank/DDBJ databases">
        <title>Genomic Encyclopedia of Type Strains, Phase IV (KMG-IV): sequencing the most valuable type-strain genomes for metagenomic binning, comparative biology and taxonomic classification.</title>
        <authorList>
            <person name="Goeker M."/>
        </authorList>
    </citation>
    <scope>NUCLEOTIDE SEQUENCE [LARGE SCALE GENOMIC DNA]</scope>
    <source>
        <strain evidence="2 3">DSM 104150</strain>
    </source>
</reference>
<dbReference type="Proteomes" id="UP000248330">
    <property type="component" value="Unassembled WGS sequence"/>
</dbReference>
<accession>A0A318EAN5</accession>
<organism evidence="2 3">
    <name type="scientific">Sinimarinibacterium flocculans</name>
    <dbReference type="NCBI Taxonomy" id="985250"/>
    <lineage>
        <taxon>Bacteria</taxon>
        <taxon>Pseudomonadati</taxon>
        <taxon>Pseudomonadota</taxon>
        <taxon>Gammaproteobacteria</taxon>
        <taxon>Nevskiales</taxon>
        <taxon>Nevskiaceae</taxon>
        <taxon>Sinimarinibacterium</taxon>
    </lineage>
</organism>
<feature type="signal peptide" evidence="1">
    <location>
        <begin position="1"/>
        <end position="21"/>
    </location>
</feature>
<dbReference type="InterPro" id="IPR004509">
    <property type="entry name" value="Competence_ComEA_HhH"/>
</dbReference>
<dbReference type="PANTHER" id="PTHR21180">
    <property type="entry name" value="ENDONUCLEASE/EXONUCLEASE/PHOSPHATASE FAMILY DOMAIN-CONTAINING PROTEIN 1"/>
    <property type="match status" value="1"/>
</dbReference>
<name>A0A318EAN5_9GAMM</name>
<keyword evidence="1" id="KW-0732">Signal</keyword>
<evidence type="ECO:0000256" key="1">
    <source>
        <dbReference type="SAM" id="SignalP"/>
    </source>
</evidence>
<gene>
    <name evidence="2" type="ORF">C8D93_103221</name>
</gene>
<dbReference type="SUPFAM" id="SSF47781">
    <property type="entry name" value="RuvA domain 2-like"/>
    <property type="match status" value="1"/>
</dbReference>
<feature type="chain" id="PRO_5016347794" evidence="1">
    <location>
        <begin position="22"/>
        <end position="87"/>
    </location>
</feature>
<keyword evidence="3" id="KW-1185">Reference proteome</keyword>
<dbReference type="InterPro" id="IPR010994">
    <property type="entry name" value="RuvA_2-like"/>
</dbReference>
<dbReference type="NCBIfam" id="TIGR00426">
    <property type="entry name" value="competence protein ComEA helix-hairpin-helix repeat region"/>
    <property type="match status" value="1"/>
</dbReference>
<dbReference type="Gene3D" id="1.10.150.280">
    <property type="entry name" value="AF1531-like domain"/>
    <property type="match status" value="1"/>
</dbReference>
<dbReference type="EMBL" id="QICN01000003">
    <property type="protein sequence ID" value="PXV69647.1"/>
    <property type="molecule type" value="Genomic_DNA"/>
</dbReference>
<evidence type="ECO:0000313" key="2">
    <source>
        <dbReference type="EMBL" id="PXV69647.1"/>
    </source>
</evidence>
<proteinExistence type="predicted"/>
<dbReference type="GO" id="GO:0015628">
    <property type="term" value="P:protein secretion by the type II secretion system"/>
    <property type="evidence" value="ECO:0007669"/>
    <property type="project" value="TreeGrafter"/>
</dbReference>
<dbReference type="PANTHER" id="PTHR21180:SF32">
    <property type="entry name" value="ENDONUCLEASE_EXONUCLEASE_PHOSPHATASE FAMILY DOMAIN-CONTAINING PROTEIN 1"/>
    <property type="match status" value="1"/>
</dbReference>
<protein>
    <submittedName>
        <fullName evidence="2">Competence protein ComEA</fullName>
    </submittedName>
</protein>
<comment type="caution">
    <text evidence="2">The sequence shown here is derived from an EMBL/GenBank/DDBJ whole genome shotgun (WGS) entry which is preliminary data.</text>
</comment>
<dbReference type="InterPro" id="IPR051675">
    <property type="entry name" value="Endo/Exo/Phosphatase_dom_1"/>
</dbReference>
<dbReference type="Pfam" id="PF12836">
    <property type="entry name" value="HHH_3"/>
    <property type="match status" value="1"/>
</dbReference>
<dbReference type="AlphaFoldDB" id="A0A318EAN5"/>
<evidence type="ECO:0000313" key="3">
    <source>
        <dbReference type="Proteomes" id="UP000248330"/>
    </source>
</evidence>